<dbReference type="Proteomes" id="UP000252479">
    <property type="component" value="Unassembled WGS sequence"/>
</dbReference>
<protein>
    <recommendedName>
        <fullName evidence="1">Flagella basal body P-ring formation protein FlgA</fullName>
    </recommendedName>
</protein>
<dbReference type="PANTHER" id="PTHR36307">
    <property type="entry name" value="FLAGELLA BASAL BODY P-RING FORMATION PROTEIN FLGA"/>
    <property type="match status" value="1"/>
</dbReference>
<comment type="subcellular location">
    <subcellularLocation>
        <location evidence="1">Periplasm</location>
    </subcellularLocation>
</comment>
<sequence>MQLKIGQLAMILLCTYTPYALSATDENAEQQIRTFLLQNIHQSIENAYHRSRNLSINIRLPSAAQRFEPCDIPLYSEPKTTILLGNERWRIECGQLWSISASTNTVADVYLPIATKPLKRGQRLDNKDMKEDWVTLSYPHNVIRSQSALINKKLRRGLRQGQYFTDAHVQYDYDVISGQNVVITYQSKSFAIQANGIATESAMIGDKLTVKNTSSGSEMIGELIRKGVVEVY</sequence>
<dbReference type="PANTHER" id="PTHR36307:SF1">
    <property type="entry name" value="FLAGELLA BASAL BODY P-RING FORMATION PROTEIN FLGA"/>
    <property type="match status" value="1"/>
</dbReference>
<name>A0A368LJ59_9VIBR</name>
<dbReference type="Gene3D" id="2.30.30.760">
    <property type="match status" value="1"/>
</dbReference>
<keyword evidence="1" id="KW-0574">Periplasm</keyword>
<feature type="signal peptide" evidence="1">
    <location>
        <begin position="1"/>
        <end position="22"/>
    </location>
</feature>
<dbReference type="GO" id="GO:0044780">
    <property type="term" value="P:bacterial-type flagellum assembly"/>
    <property type="evidence" value="ECO:0007669"/>
    <property type="project" value="InterPro"/>
</dbReference>
<keyword evidence="1" id="KW-1005">Bacterial flagellum biogenesis</keyword>
<proteinExistence type="inferred from homology"/>
<evidence type="ECO:0000313" key="4">
    <source>
        <dbReference type="Proteomes" id="UP000252479"/>
    </source>
</evidence>
<dbReference type="GO" id="GO:0042597">
    <property type="term" value="C:periplasmic space"/>
    <property type="evidence" value="ECO:0007669"/>
    <property type="project" value="UniProtKB-SubCell"/>
</dbReference>
<keyword evidence="4" id="KW-1185">Reference proteome</keyword>
<accession>A0A368LJ59</accession>
<dbReference type="GeneID" id="303190258"/>
<dbReference type="InterPro" id="IPR017585">
    <property type="entry name" value="SAF_FlgA"/>
</dbReference>
<keyword evidence="3" id="KW-0282">Flagellum</keyword>
<dbReference type="RefSeq" id="WP_086959958.1">
    <property type="nucleotide sequence ID" value="NZ_FUKS01000023.1"/>
</dbReference>
<reference evidence="3 4" key="1">
    <citation type="journal article" date="2017" name="Elife">
        <title>Extensive horizontal gene transfer in cheese-associated bacteria.</title>
        <authorList>
            <person name="Bonham K.S."/>
            <person name="Wolfe B.E."/>
            <person name="Dutton R.J."/>
        </authorList>
    </citation>
    <scope>NUCLEOTIDE SEQUENCE [LARGE SCALE GENOMIC DNA]</scope>
    <source>
        <strain evidence="3 4">JB196</strain>
    </source>
</reference>
<feature type="chain" id="PRO_5016478031" description="Flagella basal body P-ring formation protein FlgA" evidence="1">
    <location>
        <begin position="23"/>
        <end position="232"/>
    </location>
</feature>
<gene>
    <name evidence="3" type="primary">flgA</name>
    <name evidence="3" type="ORF">CIK83_15135</name>
</gene>
<dbReference type="AlphaFoldDB" id="A0A368LJ59"/>
<comment type="caution">
    <text evidence="3">The sequence shown here is derived from an EMBL/GenBank/DDBJ whole genome shotgun (WGS) entry which is preliminary data.</text>
</comment>
<feature type="domain" description="Flagella basal body P-ring formation protein FlgA SAF" evidence="2">
    <location>
        <begin position="113"/>
        <end position="231"/>
    </location>
</feature>
<keyword evidence="1" id="KW-0732">Signal</keyword>
<evidence type="ECO:0000256" key="1">
    <source>
        <dbReference type="RuleBase" id="RU362063"/>
    </source>
</evidence>
<evidence type="ECO:0000313" key="3">
    <source>
        <dbReference type="EMBL" id="RCS70747.1"/>
    </source>
</evidence>
<dbReference type="Pfam" id="PF13144">
    <property type="entry name" value="ChapFlgA"/>
    <property type="match status" value="1"/>
</dbReference>
<dbReference type="EMBL" id="QPGL01000002">
    <property type="protein sequence ID" value="RCS70747.1"/>
    <property type="molecule type" value="Genomic_DNA"/>
</dbReference>
<comment type="similarity">
    <text evidence="1">Belongs to the FlgA family.</text>
</comment>
<dbReference type="CDD" id="cd11614">
    <property type="entry name" value="SAF_CpaB_FlgA_like"/>
    <property type="match status" value="1"/>
</dbReference>
<evidence type="ECO:0000259" key="2">
    <source>
        <dbReference type="Pfam" id="PF13144"/>
    </source>
</evidence>
<keyword evidence="3" id="KW-0966">Cell projection</keyword>
<comment type="function">
    <text evidence="1">Involved in the assembly process of the P-ring formation. It may associate with FlgF on the rod constituting a structure essential for the P-ring assembly or may act as a modulator protein for the P-ring assembly.</text>
</comment>
<dbReference type="NCBIfam" id="TIGR03170">
    <property type="entry name" value="flgA_cterm"/>
    <property type="match status" value="1"/>
</dbReference>
<organism evidence="3 4">
    <name type="scientific">Vibrio casei</name>
    <dbReference type="NCBI Taxonomy" id="673372"/>
    <lineage>
        <taxon>Bacteria</taxon>
        <taxon>Pseudomonadati</taxon>
        <taxon>Pseudomonadota</taxon>
        <taxon>Gammaproteobacteria</taxon>
        <taxon>Vibrionales</taxon>
        <taxon>Vibrionaceae</taxon>
        <taxon>Vibrio</taxon>
    </lineage>
</organism>
<dbReference type="InterPro" id="IPR039246">
    <property type="entry name" value="Flagellar_FlgA"/>
</dbReference>
<keyword evidence="3" id="KW-0969">Cilium</keyword>